<name>A0ABW5Q7A6_9BACI</name>
<proteinExistence type="predicted"/>
<sequence>MNQNHQVQQLIKRVNKLEKEVAAPTTTYAINVQLNTKKFSDALFPLKWD</sequence>
<dbReference type="Proteomes" id="UP001597452">
    <property type="component" value="Unassembled WGS sequence"/>
</dbReference>
<reference evidence="2" key="1">
    <citation type="journal article" date="2019" name="Int. J. Syst. Evol. Microbiol.">
        <title>The Global Catalogue of Microorganisms (GCM) 10K type strain sequencing project: providing services to taxonomists for standard genome sequencing and annotation.</title>
        <authorList>
            <consortium name="The Broad Institute Genomics Platform"/>
            <consortium name="The Broad Institute Genome Sequencing Center for Infectious Disease"/>
            <person name="Wu L."/>
            <person name="Ma J."/>
        </authorList>
    </citation>
    <scope>NUCLEOTIDE SEQUENCE [LARGE SCALE GENOMIC DNA]</scope>
    <source>
        <strain evidence="2">TISTR 1571</strain>
    </source>
</reference>
<gene>
    <name evidence="1" type="ORF">ACFSW4_02415</name>
</gene>
<protein>
    <submittedName>
        <fullName evidence="1">Uncharacterized protein</fullName>
    </submittedName>
</protein>
<dbReference type="RefSeq" id="WP_377327229.1">
    <property type="nucleotide sequence ID" value="NZ_JBHUMZ010000010.1"/>
</dbReference>
<evidence type="ECO:0000313" key="2">
    <source>
        <dbReference type="Proteomes" id="UP001597452"/>
    </source>
</evidence>
<organism evidence="1 2">
    <name type="scientific">Piscibacillus salipiscarius</name>
    <dbReference type="NCBI Taxonomy" id="299480"/>
    <lineage>
        <taxon>Bacteria</taxon>
        <taxon>Bacillati</taxon>
        <taxon>Bacillota</taxon>
        <taxon>Bacilli</taxon>
        <taxon>Bacillales</taxon>
        <taxon>Bacillaceae</taxon>
        <taxon>Piscibacillus</taxon>
    </lineage>
</organism>
<dbReference type="EMBL" id="JBHUMZ010000010">
    <property type="protein sequence ID" value="MFD2637726.1"/>
    <property type="molecule type" value="Genomic_DNA"/>
</dbReference>
<keyword evidence="2" id="KW-1185">Reference proteome</keyword>
<comment type="caution">
    <text evidence="1">The sequence shown here is derived from an EMBL/GenBank/DDBJ whole genome shotgun (WGS) entry which is preliminary data.</text>
</comment>
<accession>A0ABW5Q7A6</accession>
<evidence type="ECO:0000313" key="1">
    <source>
        <dbReference type="EMBL" id="MFD2637726.1"/>
    </source>
</evidence>